<reference evidence="5" key="2">
    <citation type="submission" date="2012-11" db="EMBL/GenBank/DDBJ databases">
        <authorList>
            <person name="Kuo A."/>
            <person name="Curtis B.A."/>
            <person name="Tanifuji G."/>
            <person name="Burki F."/>
            <person name="Gruber A."/>
            <person name="Irimia M."/>
            <person name="Maruyama S."/>
            <person name="Arias M.C."/>
            <person name="Ball S.G."/>
            <person name="Gile G.H."/>
            <person name="Hirakawa Y."/>
            <person name="Hopkins J.F."/>
            <person name="Rensing S.A."/>
            <person name="Schmutz J."/>
            <person name="Symeonidi A."/>
            <person name="Elias M."/>
            <person name="Eveleigh R.J."/>
            <person name="Herman E.K."/>
            <person name="Klute M.J."/>
            <person name="Nakayama T."/>
            <person name="Obornik M."/>
            <person name="Reyes-Prieto A."/>
            <person name="Armbrust E.V."/>
            <person name="Aves S.J."/>
            <person name="Beiko R.G."/>
            <person name="Coutinho P."/>
            <person name="Dacks J.B."/>
            <person name="Durnford D.G."/>
            <person name="Fast N.M."/>
            <person name="Green B.R."/>
            <person name="Grisdale C."/>
            <person name="Hempe F."/>
            <person name="Henrissat B."/>
            <person name="Hoppner M.P."/>
            <person name="Ishida K.-I."/>
            <person name="Kim E."/>
            <person name="Koreny L."/>
            <person name="Kroth P.G."/>
            <person name="Liu Y."/>
            <person name="Malik S.-B."/>
            <person name="Maier U.G."/>
            <person name="McRose D."/>
            <person name="Mock T."/>
            <person name="Neilson J.A."/>
            <person name="Onodera N.T."/>
            <person name="Poole A.M."/>
            <person name="Pritham E.J."/>
            <person name="Richards T.A."/>
            <person name="Rocap G."/>
            <person name="Roy S.W."/>
            <person name="Sarai C."/>
            <person name="Schaack S."/>
            <person name="Shirato S."/>
            <person name="Slamovits C.H."/>
            <person name="Spencer D.F."/>
            <person name="Suzuki S."/>
            <person name="Worden A.Z."/>
            <person name="Zauner S."/>
            <person name="Barry K."/>
            <person name="Bell C."/>
            <person name="Bharti A.K."/>
            <person name="Crow J.A."/>
            <person name="Grimwood J."/>
            <person name="Kramer R."/>
            <person name="Lindquist E."/>
            <person name="Lucas S."/>
            <person name="Salamov A."/>
            <person name="McFadden G.I."/>
            <person name="Lane C.E."/>
            <person name="Keeling P.J."/>
            <person name="Gray M.W."/>
            <person name="Grigoriev I.V."/>
            <person name="Archibald J.M."/>
        </authorList>
    </citation>
    <scope>NUCLEOTIDE SEQUENCE</scope>
    <source>
        <strain evidence="5">CCMP2712</strain>
    </source>
</reference>
<proteinExistence type="predicted"/>
<evidence type="ECO:0000256" key="2">
    <source>
        <dbReference type="SAM" id="MobiDB-lite"/>
    </source>
</evidence>
<evidence type="ECO:0000313" key="4">
    <source>
        <dbReference type="EnsemblProtists" id="EKX47861"/>
    </source>
</evidence>
<reference evidence="4" key="3">
    <citation type="submission" date="2016-03" db="UniProtKB">
        <authorList>
            <consortium name="EnsemblProtists"/>
        </authorList>
    </citation>
    <scope>IDENTIFICATION</scope>
</reference>
<dbReference type="Proteomes" id="UP000011087">
    <property type="component" value="Unassembled WGS sequence"/>
</dbReference>
<dbReference type="RefSeq" id="XP_005834841.1">
    <property type="nucleotide sequence ID" value="XM_005834784.1"/>
</dbReference>
<keyword evidence="5" id="KW-1185">Reference proteome</keyword>
<sequence length="835" mass="94772">MMAGKHTPSARMGTSKVVSQSPAKKMKPKSSSKKQSLADTPGSATKAKTHKKAAASSEKKSILSRQTRIEHSREAGNDDCFKEELNEQLRANEQLRSENHELRIEIVSLESKLRMSQQELQSLSRQFENLAEQKQGLETSYSFKLKQSQKQTEMLEGHIRSLKSEVLEAEKGLLMRERANLQGQEDATKRFDDMLILKDREVERLKKALTDSINHSNNVTQELSRHRVMVERCKRRESELQEAIASAHREVDSLRSSLTNYEHFRPFYSSDSGRDECKVALLEQTLQSLRKELKGAIIAKEAAMEAHENEKEEKHILLDAYDKLRTDFETFQVESRSQSEEDKAAIDYLEKELTHIRHVHNMLQRDRHELENALSEHQKREQHFEELSQEIGEHREKTLLAEQECVQLRQQIETLRNDLDCSLSQSQQHVGRELHMKREVEKIVSYLTREMESSSHQKLILQKHLNALTSDLVACRELARELETVVGSSWSRQGAQPERAEMAVQAAPAADVKYPDLEVTLTSDLVERLLMEVQKEALQEQVWKLRGRLDAEETFRRELTNRLPMHELERSGRSEGVNRSSRMGDARRAGADDLQSETPDTSSLLRFEHMGQAARESQDDGAGGEDPSEAMEKELEQYKAQVSDSQNASVDNLLRFFDIDQHLAPSPHASGDSRQALVVSRPRLTLDVQESCGTQDYPHAAGDEPEQGLQQLLARYASAASAALACSIWRTTPPSTAGRSTPARPSYQVAPNGNWSYMSPPVPRHDTGIREISELAAEWRQIESRRAVLSIKEEAQARVLDALKQAGATPSALRKLMRLQAQEVLNHSSESIMNV</sequence>
<dbReference type="HOGENOM" id="CLU_340238_0_0_1"/>
<dbReference type="PaxDb" id="55529-EKX47861"/>
<organism evidence="3">
    <name type="scientific">Guillardia theta (strain CCMP2712)</name>
    <name type="common">Cryptophyte</name>
    <dbReference type="NCBI Taxonomy" id="905079"/>
    <lineage>
        <taxon>Eukaryota</taxon>
        <taxon>Cryptophyceae</taxon>
        <taxon>Pyrenomonadales</taxon>
        <taxon>Geminigeraceae</taxon>
        <taxon>Guillardia</taxon>
    </lineage>
</organism>
<feature type="coiled-coil region" evidence="1">
    <location>
        <begin position="85"/>
        <end position="165"/>
    </location>
</feature>
<feature type="coiled-coil region" evidence="1">
    <location>
        <begin position="279"/>
        <end position="310"/>
    </location>
</feature>
<feature type="compositionally biased region" description="Basic and acidic residues" evidence="2">
    <location>
        <begin position="582"/>
        <end position="591"/>
    </location>
</feature>
<accession>L1JH98</accession>
<dbReference type="GeneID" id="17304428"/>
<feature type="region of interest" description="Disordered" evidence="2">
    <location>
        <begin position="566"/>
        <end position="646"/>
    </location>
</feature>
<feature type="compositionally biased region" description="Basic and acidic residues" evidence="2">
    <location>
        <begin position="57"/>
        <end position="80"/>
    </location>
</feature>
<evidence type="ECO:0000256" key="1">
    <source>
        <dbReference type="SAM" id="Coils"/>
    </source>
</evidence>
<name>L1JH98_GUITC</name>
<protein>
    <submittedName>
        <fullName evidence="3 4">Uncharacterized protein</fullName>
    </submittedName>
</protein>
<feature type="region of interest" description="Disordered" evidence="2">
    <location>
        <begin position="1"/>
        <end position="80"/>
    </location>
</feature>
<reference evidence="3 5" key="1">
    <citation type="journal article" date="2012" name="Nature">
        <title>Algal genomes reveal evolutionary mosaicism and the fate of nucleomorphs.</title>
        <authorList>
            <consortium name="DOE Joint Genome Institute"/>
            <person name="Curtis B.A."/>
            <person name="Tanifuji G."/>
            <person name="Burki F."/>
            <person name="Gruber A."/>
            <person name="Irimia M."/>
            <person name="Maruyama S."/>
            <person name="Arias M.C."/>
            <person name="Ball S.G."/>
            <person name="Gile G.H."/>
            <person name="Hirakawa Y."/>
            <person name="Hopkins J.F."/>
            <person name="Kuo A."/>
            <person name="Rensing S.A."/>
            <person name="Schmutz J."/>
            <person name="Symeonidi A."/>
            <person name="Elias M."/>
            <person name="Eveleigh R.J."/>
            <person name="Herman E.K."/>
            <person name="Klute M.J."/>
            <person name="Nakayama T."/>
            <person name="Obornik M."/>
            <person name="Reyes-Prieto A."/>
            <person name="Armbrust E.V."/>
            <person name="Aves S.J."/>
            <person name="Beiko R.G."/>
            <person name="Coutinho P."/>
            <person name="Dacks J.B."/>
            <person name="Durnford D.G."/>
            <person name="Fast N.M."/>
            <person name="Green B.R."/>
            <person name="Grisdale C.J."/>
            <person name="Hempel F."/>
            <person name="Henrissat B."/>
            <person name="Hoppner M.P."/>
            <person name="Ishida K."/>
            <person name="Kim E."/>
            <person name="Koreny L."/>
            <person name="Kroth P.G."/>
            <person name="Liu Y."/>
            <person name="Malik S.B."/>
            <person name="Maier U.G."/>
            <person name="McRose D."/>
            <person name="Mock T."/>
            <person name="Neilson J.A."/>
            <person name="Onodera N.T."/>
            <person name="Poole A.M."/>
            <person name="Pritham E.J."/>
            <person name="Richards T.A."/>
            <person name="Rocap G."/>
            <person name="Roy S.W."/>
            <person name="Sarai C."/>
            <person name="Schaack S."/>
            <person name="Shirato S."/>
            <person name="Slamovits C.H."/>
            <person name="Spencer D.F."/>
            <person name="Suzuki S."/>
            <person name="Worden A.Z."/>
            <person name="Zauner S."/>
            <person name="Barry K."/>
            <person name="Bell C."/>
            <person name="Bharti A.K."/>
            <person name="Crow J.A."/>
            <person name="Grimwood J."/>
            <person name="Kramer R."/>
            <person name="Lindquist E."/>
            <person name="Lucas S."/>
            <person name="Salamov A."/>
            <person name="McFadden G.I."/>
            <person name="Lane C.E."/>
            <person name="Keeling P.J."/>
            <person name="Gray M.W."/>
            <person name="Grigoriev I.V."/>
            <person name="Archibald J.M."/>
        </authorList>
    </citation>
    <scope>NUCLEOTIDE SEQUENCE</scope>
    <source>
        <strain evidence="3 5">CCMP2712</strain>
    </source>
</reference>
<dbReference type="EMBL" id="JH992988">
    <property type="protein sequence ID" value="EKX47861.1"/>
    <property type="molecule type" value="Genomic_DNA"/>
</dbReference>
<feature type="coiled-coil region" evidence="1">
    <location>
        <begin position="360"/>
        <end position="425"/>
    </location>
</feature>
<dbReference type="OMA" id="DGWIRSM"/>
<dbReference type="EnsemblProtists" id="EKX47861">
    <property type="protein sequence ID" value="EKX47861"/>
    <property type="gene ID" value="GUITHDRAFT_137234"/>
</dbReference>
<dbReference type="KEGG" id="gtt:GUITHDRAFT_137234"/>
<keyword evidence="1" id="KW-0175">Coiled coil</keyword>
<gene>
    <name evidence="3" type="ORF">GUITHDRAFT_137234</name>
</gene>
<evidence type="ECO:0000313" key="5">
    <source>
        <dbReference type="Proteomes" id="UP000011087"/>
    </source>
</evidence>
<dbReference type="AlphaFoldDB" id="L1JH98"/>
<evidence type="ECO:0000313" key="3">
    <source>
        <dbReference type="EMBL" id="EKX47861.1"/>
    </source>
</evidence>